<gene>
    <name evidence="2" type="ORF">KIV10_04135</name>
</gene>
<comment type="caution">
    <text evidence="2">The sequence shown here is derived from an EMBL/GenBank/DDBJ whole genome shotgun (WGS) entry which is preliminary data.</text>
</comment>
<dbReference type="EMBL" id="JAHCTB010000002">
    <property type="protein sequence ID" value="MBT0607363.1"/>
    <property type="molecule type" value="Genomic_DNA"/>
</dbReference>
<feature type="transmembrane region" description="Helical" evidence="1">
    <location>
        <begin position="66"/>
        <end position="86"/>
    </location>
</feature>
<keyword evidence="3" id="KW-1185">Reference proteome</keyword>
<dbReference type="InterPro" id="IPR022270">
    <property type="entry name" value="Blh_diox"/>
</dbReference>
<organism evidence="2 3">
    <name type="scientific">Aequorivita echinoideorum</name>
    <dbReference type="NCBI Taxonomy" id="1549647"/>
    <lineage>
        <taxon>Bacteria</taxon>
        <taxon>Pseudomonadati</taxon>
        <taxon>Bacteroidota</taxon>
        <taxon>Flavobacteriia</taxon>
        <taxon>Flavobacteriales</taxon>
        <taxon>Flavobacteriaceae</taxon>
        <taxon>Aequorivita</taxon>
    </lineage>
</organism>
<keyword evidence="1" id="KW-0812">Transmembrane</keyword>
<evidence type="ECO:0000313" key="2">
    <source>
        <dbReference type="EMBL" id="MBT0607363.1"/>
    </source>
</evidence>
<accession>A0ABS5S2E7</accession>
<proteinExistence type="predicted"/>
<feature type="transmembrane region" description="Helical" evidence="1">
    <location>
        <begin position="120"/>
        <end position="138"/>
    </location>
</feature>
<protein>
    <submittedName>
        <fullName evidence="2">Brp/Blh family beta-carotene 15,15'-dioxygenase</fullName>
    </submittedName>
</protein>
<feature type="transmembrane region" description="Helical" evidence="1">
    <location>
        <begin position="273"/>
        <end position="291"/>
    </location>
</feature>
<sequence length="311" mass="35121">MWIKALIFSIVISALFLGVLGTGAFNPDLPWVFYTCLFLILTIGLIHGCNDLYLLKHKALDGLPNIAIKLIVYIAIISIMVFLLFFTREIGILFFLILSAYHFGGKLLSGLLMAKGFAAYAIYLLYGINLFTLMFIGSYEQLYFVLEHFHLSNISFEILRGGTLILLIMTLVILLSYFSFRRLTFPNFILVVGILLLVLSASLLTNLLISFTLVFVFFHSLPSLVSQIQAIQKDKFSNKLFIYLKQSAGIYLISIGILGIGYYFRENFQSEDLILFLLAATTIPHIALMALQKAVPQKFLFRNGKVGVMEF</sequence>
<dbReference type="Proteomes" id="UP001297092">
    <property type="component" value="Unassembled WGS sequence"/>
</dbReference>
<feature type="transmembrane region" description="Helical" evidence="1">
    <location>
        <begin position="92"/>
        <end position="113"/>
    </location>
</feature>
<keyword evidence="1" id="KW-1133">Transmembrane helix</keyword>
<feature type="transmembrane region" description="Helical" evidence="1">
    <location>
        <begin position="158"/>
        <end position="178"/>
    </location>
</feature>
<feature type="transmembrane region" description="Helical" evidence="1">
    <location>
        <begin position="185"/>
        <end position="203"/>
    </location>
</feature>
<dbReference type="Pfam" id="PF15461">
    <property type="entry name" value="BCD"/>
    <property type="match status" value="1"/>
</dbReference>
<feature type="transmembrane region" description="Helical" evidence="1">
    <location>
        <begin position="31"/>
        <end position="54"/>
    </location>
</feature>
<dbReference type="RefSeq" id="WP_214112242.1">
    <property type="nucleotide sequence ID" value="NZ_JAHCTB010000002.1"/>
</dbReference>
<reference evidence="2 3" key="1">
    <citation type="submission" date="2021-05" db="EMBL/GenBank/DDBJ databases">
        <title>Aequorivita echinoideorum JCM 30378 genome.</title>
        <authorList>
            <person name="Zhang H."/>
            <person name="Li C."/>
        </authorList>
    </citation>
    <scope>NUCLEOTIDE SEQUENCE [LARGE SCALE GENOMIC DNA]</scope>
    <source>
        <strain evidence="2 3">JCM30378</strain>
    </source>
</reference>
<evidence type="ECO:0000313" key="3">
    <source>
        <dbReference type="Proteomes" id="UP001297092"/>
    </source>
</evidence>
<name>A0ABS5S2E7_9FLAO</name>
<feature type="transmembrane region" description="Helical" evidence="1">
    <location>
        <begin position="240"/>
        <end position="261"/>
    </location>
</feature>
<keyword evidence="1" id="KW-0472">Membrane</keyword>
<evidence type="ECO:0000256" key="1">
    <source>
        <dbReference type="SAM" id="Phobius"/>
    </source>
</evidence>